<dbReference type="InterPro" id="IPR000209">
    <property type="entry name" value="Peptidase_S8/S53_dom"/>
</dbReference>
<dbReference type="PROSITE" id="PS00138">
    <property type="entry name" value="SUBTILASE_SER"/>
    <property type="match status" value="1"/>
</dbReference>
<evidence type="ECO:0000256" key="2">
    <source>
        <dbReference type="ARBA" id="ARBA00022670"/>
    </source>
</evidence>
<dbReference type="EMBL" id="RQYT01000108">
    <property type="protein sequence ID" value="RRD46692.1"/>
    <property type="molecule type" value="Genomic_DNA"/>
</dbReference>
<evidence type="ECO:0000256" key="4">
    <source>
        <dbReference type="ARBA" id="ARBA00022825"/>
    </source>
</evidence>
<comment type="caution">
    <text evidence="5">Lacks conserved residue(s) required for the propagation of feature annotation.</text>
</comment>
<dbReference type="AlphaFoldDB" id="A0A3P1WJ88"/>
<keyword evidence="2" id="KW-0645">Protease</keyword>
<protein>
    <recommendedName>
        <fullName evidence="7">Peptidase S8/S53 domain-containing protein</fullName>
    </recommendedName>
</protein>
<evidence type="ECO:0000313" key="9">
    <source>
        <dbReference type="Proteomes" id="UP000280935"/>
    </source>
</evidence>
<dbReference type="PANTHER" id="PTHR43806">
    <property type="entry name" value="PEPTIDASE S8"/>
    <property type="match status" value="1"/>
</dbReference>
<comment type="caution">
    <text evidence="8">The sequence shown here is derived from an EMBL/GenBank/DDBJ whole genome shotgun (WGS) entry which is preliminary data.</text>
</comment>
<organism evidence="8 9">
    <name type="scientific">Arachnia propionica</name>
    <dbReference type="NCBI Taxonomy" id="1750"/>
    <lineage>
        <taxon>Bacteria</taxon>
        <taxon>Bacillati</taxon>
        <taxon>Actinomycetota</taxon>
        <taxon>Actinomycetes</taxon>
        <taxon>Propionibacteriales</taxon>
        <taxon>Propionibacteriaceae</taxon>
        <taxon>Arachnia</taxon>
    </lineage>
</organism>
<evidence type="ECO:0000256" key="1">
    <source>
        <dbReference type="ARBA" id="ARBA00011073"/>
    </source>
</evidence>
<evidence type="ECO:0000259" key="7">
    <source>
        <dbReference type="Pfam" id="PF00082"/>
    </source>
</evidence>
<dbReference type="PROSITE" id="PS51892">
    <property type="entry name" value="SUBTILASE"/>
    <property type="match status" value="1"/>
</dbReference>
<comment type="similarity">
    <text evidence="1 5">Belongs to the peptidase S8 family.</text>
</comment>
<reference evidence="8 9" key="1">
    <citation type="submission" date="2018-11" db="EMBL/GenBank/DDBJ databases">
        <title>Genomes From Bacteria Associated with the Canine Oral Cavity: a Test Case for Automated Genome-Based Taxonomic Assignment.</title>
        <authorList>
            <person name="Coil D.A."/>
            <person name="Jospin G."/>
            <person name="Darling A.E."/>
            <person name="Wallis C."/>
            <person name="Davis I.J."/>
            <person name="Harris S."/>
            <person name="Eisen J.A."/>
            <person name="Holcombe L.J."/>
            <person name="O'Flynn C."/>
        </authorList>
    </citation>
    <scope>NUCLEOTIDE SEQUENCE [LARGE SCALE GENOMIC DNA]</scope>
    <source>
        <strain evidence="8 9">OH2822_COT-296</strain>
    </source>
</reference>
<dbReference type="PANTHER" id="PTHR43806:SF11">
    <property type="entry name" value="CEREVISIN-RELATED"/>
    <property type="match status" value="1"/>
</dbReference>
<feature type="compositionally biased region" description="Polar residues" evidence="6">
    <location>
        <begin position="311"/>
        <end position="323"/>
    </location>
</feature>
<sequence>MTIAYIESAPDLTVPELQGAHIEINNPCNYVSTPDTRSHSTAVASILVNQTWGWAPKAKLINYTVRTEDDGPPGDPTCSKETATGEAIHRALDDGVDLISISIGGLSSSKVLSAALRAYHMGVPIIAAAGNTGNKPDAKPEEMFRDLNSFVVVGSSDANARRSEFSSTGDFLTVLAPGEDITTRQPDSNGNLTVITTDAFGTSFSTPMVTGLMALGKQKWPNATGNQLIRNLITTAHPVGEAPNDYYGYGIIQIASFINTDPTTHEDTNPLRRRNHNPVTPELAQDYIDGLLEPYKVTDDPSYRYRGLDMNTVTNHPSKSHFGTSPRYHRT</sequence>
<feature type="domain" description="Peptidase S8/S53" evidence="7">
    <location>
        <begin position="31"/>
        <end position="250"/>
    </location>
</feature>
<keyword evidence="4" id="KW-0720">Serine protease</keyword>
<dbReference type="Gene3D" id="3.40.50.200">
    <property type="entry name" value="Peptidase S8/S53 domain"/>
    <property type="match status" value="1"/>
</dbReference>
<name>A0A3P1WJ88_9ACTN</name>
<proteinExistence type="inferred from homology"/>
<evidence type="ECO:0000256" key="6">
    <source>
        <dbReference type="SAM" id="MobiDB-lite"/>
    </source>
</evidence>
<gene>
    <name evidence="8" type="ORF">EII35_15450</name>
</gene>
<dbReference type="Pfam" id="PF00082">
    <property type="entry name" value="Peptidase_S8"/>
    <property type="match status" value="1"/>
</dbReference>
<accession>A0A3P1WJ88</accession>
<dbReference type="InterPro" id="IPR050131">
    <property type="entry name" value="Peptidase_S8_subtilisin-like"/>
</dbReference>
<feature type="region of interest" description="Disordered" evidence="6">
    <location>
        <begin position="309"/>
        <end position="331"/>
    </location>
</feature>
<dbReference type="GO" id="GO:0004252">
    <property type="term" value="F:serine-type endopeptidase activity"/>
    <property type="evidence" value="ECO:0007669"/>
    <property type="project" value="InterPro"/>
</dbReference>
<dbReference type="GO" id="GO:0006508">
    <property type="term" value="P:proteolysis"/>
    <property type="evidence" value="ECO:0007669"/>
    <property type="project" value="UniProtKB-KW"/>
</dbReference>
<dbReference type="Proteomes" id="UP000280935">
    <property type="component" value="Unassembled WGS sequence"/>
</dbReference>
<evidence type="ECO:0000256" key="5">
    <source>
        <dbReference type="PROSITE-ProRule" id="PRU01240"/>
    </source>
</evidence>
<dbReference type="InterPro" id="IPR023828">
    <property type="entry name" value="Peptidase_S8_Ser-AS"/>
</dbReference>
<evidence type="ECO:0000313" key="8">
    <source>
        <dbReference type="EMBL" id="RRD46692.1"/>
    </source>
</evidence>
<dbReference type="SUPFAM" id="SSF52743">
    <property type="entry name" value="Subtilisin-like"/>
    <property type="match status" value="1"/>
</dbReference>
<keyword evidence="3" id="KW-0378">Hydrolase</keyword>
<dbReference type="InterPro" id="IPR036852">
    <property type="entry name" value="Peptidase_S8/S53_dom_sf"/>
</dbReference>
<evidence type="ECO:0000256" key="3">
    <source>
        <dbReference type="ARBA" id="ARBA00022801"/>
    </source>
</evidence>